<dbReference type="Proteomes" id="UP000008983">
    <property type="component" value="Unassembled WGS sequence"/>
</dbReference>
<dbReference type="InterPro" id="IPR032396">
    <property type="entry name" value="SAS-6_N"/>
</dbReference>
<dbReference type="Pfam" id="PF16531">
    <property type="entry name" value="SAS-6_N"/>
    <property type="match status" value="1"/>
</dbReference>
<evidence type="ECO:0000313" key="3">
    <source>
        <dbReference type="Proteomes" id="UP000008983"/>
    </source>
</evidence>
<protein>
    <recommendedName>
        <fullName evidence="1">Spindle assembly abnormal protein 6 N-terminal domain-containing protein</fullName>
    </recommendedName>
</protein>
<dbReference type="GeneID" id="14905321"/>
<gene>
    <name evidence="2" type="ORF">IMG5_160400</name>
</gene>
<proteinExistence type="predicted"/>
<dbReference type="STRING" id="857967.G0QZX9"/>
<dbReference type="PANTHER" id="PTHR34230:SF2">
    <property type="entry name" value="SPINDLE ASSEMBLY ABNORMAL PROTEIN 6 N-TERMINAL DOMAIN-CONTAINING PROTEIN"/>
    <property type="match status" value="1"/>
</dbReference>
<dbReference type="EMBL" id="GL984171">
    <property type="protein sequence ID" value="EGR29241.1"/>
    <property type="molecule type" value="Genomic_DNA"/>
</dbReference>
<dbReference type="eggNOG" id="ENOG502RGE2">
    <property type="taxonomic scope" value="Eukaryota"/>
</dbReference>
<dbReference type="OrthoDB" id="49058at2759"/>
<sequence length="235" mass="27520">MATQKSLMNESNNIQQMLNSFDFATIDEMDPSLADGHRVVYDREIPFHIRFQKQDVETEDLPNLEPLRTRVFILGDEKNLQQLKLELSSDNDIFFHFTHLANENNFKTIKQTQQLNIQFNEYPSICIKCFNKVEKDQNQYSAIFTIMNEGMGRLEIVQSTEYKNIEVIAFEFQASNDDLIRQIITFRYMSLKSKLALMEGRLQDINEVVRVKNPSLLLQIQKTMPGQNNRSTIKK</sequence>
<dbReference type="InterPro" id="IPR038558">
    <property type="entry name" value="SAS-6_N_sf"/>
</dbReference>
<evidence type="ECO:0000259" key="1">
    <source>
        <dbReference type="Pfam" id="PF16531"/>
    </source>
</evidence>
<feature type="domain" description="Spindle assembly abnormal protein 6 N-terminal" evidence="1">
    <location>
        <begin position="39"/>
        <end position="172"/>
    </location>
</feature>
<name>G0QZX9_ICHMU</name>
<dbReference type="Gene3D" id="2.170.210.20">
    <property type="entry name" value="Spindle assembly abnormal protein 6, N-terminal domain"/>
    <property type="match status" value="1"/>
</dbReference>
<dbReference type="InParanoid" id="G0QZX9"/>
<dbReference type="AlphaFoldDB" id="G0QZX9"/>
<organism evidence="2 3">
    <name type="scientific">Ichthyophthirius multifiliis</name>
    <name type="common">White spot disease agent</name>
    <name type="synonym">Ich</name>
    <dbReference type="NCBI Taxonomy" id="5932"/>
    <lineage>
        <taxon>Eukaryota</taxon>
        <taxon>Sar</taxon>
        <taxon>Alveolata</taxon>
        <taxon>Ciliophora</taxon>
        <taxon>Intramacronucleata</taxon>
        <taxon>Oligohymenophorea</taxon>
        <taxon>Hymenostomatida</taxon>
        <taxon>Ophryoglenina</taxon>
        <taxon>Ichthyophthirius</taxon>
    </lineage>
</organism>
<reference evidence="2 3" key="1">
    <citation type="submission" date="2011-07" db="EMBL/GenBank/DDBJ databases">
        <authorList>
            <person name="Coyne R."/>
            <person name="Brami D."/>
            <person name="Johnson J."/>
            <person name="Hostetler J."/>
            <person name="Hannick L."/>
            <person name="Clark T."/>
            <person name="Cassidy-Hanley D."/>
            <person name="Inman J."/>
        </authorList>
    </citation>
    <scope>NUCLEOTIDE SEQUENCE [LARGE SCALE GENOMIC DNA]</scope>
    <source>
        <strain evidence="2 3">G5</strain>
    </source>
</reference>
<evidence type="ECO:0000313" key="2">
    <source>
        <dbReference type="EMBL" id="EGR29241.1"/>
    </source>
</evidence>
<dbReference type="PANTHER" id="PTHR34230">
    <property type="entry name" value="ASSEMBLY ABNORMAL PROTEIN 6, PUTATIVE-RELATED"/>
    <property type="match status" value="1"/>
</dbReference>
<dbReference type="CDD" id="cd10142">
    <property type="entry name" value="HD_SAS6_N"/>
    <property type="match status" value="1"/>
</dbReference>
<dbReference type="OMA" id="NACVKEP"/>
<dbReference type="RefSeq" id="XP_004030477.1">
    <property type="nucleotide sequence ID" value="XM_004030429.1"/>
</dbReference>
<keyword evidence="3" id="KW-1185">Reference proteome</keyword>
<accession>G0QZX9</accession>